<evidence type="ECO:0000313" key="3">
    <source>
        <dbReference type="Proteomes" id="UP000092666"/>
    </source>
</evidence>
<dbReference type="AlphaFoldDB" id="A0A1B9GY47"/>
<keyword evidence="3" id="KW-1185">Reference proteome</keyword>
<organism evidence="2 3">
    <name type="scientific">Kwoniella heveanensis BCC8398</name>
    <dbReference type="NCBI Taxonomy" id="1296120"/>
    <lineage>
        <taxon>Eukaryota</taxon>
        <taxon>Fungi</taxon>
        <taxon>Dikarya</taxon>
        <taxon>Basidiomycota</taxon>
        <taxon>Agaricomycotina</taxon>
        <taxon>Tremellomycetes</taxon>
        <taxon>Tremellales</taxon>
        <taxon>Cryptococcaceae</taxon>
        <taxon>Kwoniella</taxon>
    </lineage>
</organism>
<protein>
    <submittedName>
        <fullName evidence="2">Uncharacterized protein</fullName>
    </submittedName>
</protein>
<feature type="region of interest" description="Disordered" evidence="1">
    <location>
        <begin position="1"/>
        <end position="52"/>
    </location>
</feature>
<gene>
    <name evidence="2" type="ORF">I316_02415</name>
</gene>
<dbReference type="Proteomes" id="UP000092666">
    <property type="component" value="Unassembled WGS sequence"/>
</dbReference>
<reference evidence="3" key="2">
    <citation type="submission" date="2013-12" db="EMBL/GenBank/DDBJ databases">
        <title>Evolution of pathogenesis and genome organization in the Tremellales.</title>
        <authorList>
            <person name="Cuomo C."/>
            <person name="Litvintseva A."/>
            <person name="Heitman J."/>
            <person name="Chen Y."/>
            <person name="Sun S."/>
            <person name="Springer D."/>
            <person name="Dromer F."/>
            <person name="Young S."/>
            <person name="Zeng Q."/>
            <person name="Chapman S."/>
            <person name="Gujja S."/>
            <person name="Saif S."/>
            <person name="Birren B."/>
        </authorList>
    </citation>
    <scope>NUCLEOTIDE SEQUENCE [LARGE SCALE GENOMIC DNA]</scope>
    <source>
        <strain evidence="3">BCC8398</strain>
    </source>
</reference>
<feature type="compositionally biased region" description="Basic and acidic residues" evidence="1">
    <location>
        <begin position="30"/>
        <end position="52"/>
    </location>
</feature>
<accession>A0A1B9GY47</accession>
<name>A0A1B9GY47_9TREE</name>
<sequence>MKKEHAETATGPAMDMDVDDTTSKSKATRAGHDNLEQGKGVRPDPKSNTDHAYVHGLRHEGEIYDQFTGGFIRQLMKSRIHRPYTTPYTLQRQRALLVPGTPQSEREPDMG</sequence>
<reference evidence="2 3" key="1">
    <citation type="submission" date="2013-07" db="EMBL/GenBank/DDBJ databases">
        <title>The Genome Sequence of Cryptococcus heveanensis BCC8398.</title>
        <authorList>
            <consortium name="The Broad Institute Genome Sequencing Platform"/>
            <person name="Cuomo C."/>
            <person name="Litvintseva A."/>
            <person name="Chen Y."/>
            <person name="Heitman J."/>
            <person name="Sun S."/>
            <person name="Springer D."/>
            <person name="Dromer F."/>
            <person name="Young S.K."/>
            <person name="Zeng Q."/>
            <person name="Gargeya S."/>
            <person name="Fitzgerald M."/>
            <person name="Abouelleil A."/>
            <person name="Alvarado L."/>
            <person name="Berlin A.M."/>
            <person name="Chapman S.B."/>
            <person name="Dewar J."/>
            <person name="Goldberg J."/>
            <person name="Griggs A."/>
            <person name="Gujja S."/>
            <person name="Hansen M."/>
            <person name="Howarth C."/>
            <person name="Imamovic A."/>
            <person name="Larimer J."/>
            <person name="McCowan C."/>
            <person name="Murphy C."/>
            <person name="Pearson M."/>
            <person name="Priest M."/>
            <person name="Roberts A."/>
            <person name="Saif S."/>
            <person name="Shea T."/>
            <person name="Sykes S."/>
            <person name="Wortman J."/>
            <person name="Nusbaum C."/>
            <person name="Birren B."/>
        </authorList>
    </citation>
    <scope>NUCLEOTIDE SEQUENCE [LARGE SCALE GENOMIC DNA]</scope>
    <source>
        <strain evidence="2 3">BCC8398</strain>
    </source>
</reference>
<evidence type="ECO:0000256" key="1">
    <source>
        <dbReference type="SAM" id="MobiDB-lite"/>
    </source>
</evidence>
<evidence type="ECO:0000313" key="2">
    <source>
        <dbReference type="EMBL" id="OCF35920.1"/>
    </source>
</evidence>
<proteinExistence type="predicted"/>
<dbReference type="EMBL" id="KI669497">
    <property type="protein sequence ID" value="OCF35920.1"/>
    <property type="molecule type" value="Genomic_DNA"/>
</dbReference>